<dbReference type="RefSeq" id="WP_379904200.1">
    <property type="nucleotide sequence ID" value="NZ_JBHRTR010000034.1"/>
</dbReference>
<dbReference type="PRINTS" id="PR00455">
    <property type="entry name" value="HTHTETR"/>
</dbReference>
<keyword evidence="3" id="KW-0804">Transcription</keyword>
<evidence type="ECO:0000256" key="3">
    <source>
        <dbReference type="ARBA" id="ARBA00023163"/>
    </source>
</evidence>
<keyword evidence="2 4" id="KW-0238">DNA-binding</keyword>
<dbReference type="PROSITE" id="PS50977">
    <property type="entry name" value="HTH_TETR_2"/>
    <property type="match status" value="1"/>
</dbReference>
<dbReference type="Gene3D" id="1.10.10.60">
    <property type="entry name" value="Homeodomain-like"/>
    <property type="match status" value="1"/>
</dbReference>
<reference evidence="7" key="1">
    <citation type="journal article" date="2019" name="Int. J. Syst. Evol. Microbiol.">
        <title>The Global Catalogue of Microorganisms (GCM) 10K type strain sequencing project: providing services to taxonomists for standard genome sequencing and annotation.</title>
        <authorList>
            <consortium name="The Broad Institute Genomics Platform"/>
            <consortium name="The Broad Institute Genome Sequencing Center for Infectious Disease"/>
            <person name="Wu L."/>
            <person name="Ma J."/>
        </authorList>
    </citation>
    <scope>NUCLEOTIDE SEQUENCE [LARGE SCALE GENOMIC DNA]</scope>
    <source>
        <strain evidence="7">KCTC 42964</strain>
    </source>
</reference>
<evidence type="ECO:0000256" key="1">
    <source>
        <dbReference type="ARBA" id="ARBA00023015"/>
    </source>
</evidence>
<evidence type="ECO:0000256" key="2">
    <source>
        <dbReference type="ARBA" id="ARBA00023125"/>
    </source>
</evidence>
<dbReference type="PANTHER" id="PTHR30055">
    <property type="entry name" value="HTH-TYPE TRANSCRIPTIONAL REGULATOR RUTR"/>
    <property type="match status" value="1"/>
</dbReference>
<dbReference type="EMBL" id="JBHRTR010000034">
    <property type="protein sequence ID" value="MFC3229727.1"/>
    <property type="molecule type" value="Genomic_DNA"/>
</dbReference>
<evidence type="ECO:0000313" key="7">
    <source>
        <dbReference type="Proteomes" id="UP001595528"/>
    </source>
</evidence>
<accession>A0ABV7L638</accession>
<dbReference type="InterPro" id="IPR009057">
    <property type="entry name" value="Homeodomain-like_sf"/>
</dbReference>
<dbReference type="PANTHER" id="PTHR30055:SF234">
    <property type="entry name" value="HTH-TYPE TRANSCRIPTIONAL REGULATOR BETI"/>
    <property type="match status" value="1"/>
</dbReference>
<feature type="domain" description="HTH tetR-type" evidence="5">
    <location>
        <begin position="10"/>
        <end position="70"/>
    </location>
</feature>
<evidence type="ECO:0000313" key="6">
    <source>
        <dbReference type="EMBL" id="MFC3229727.1"/>
    </source>
</evidence>
<feature type="DNA-binding region" description="H-T-H motif" evidence="4">
    <location>
        <begin position="33"/>
        <end position="52"/>
    </location>
</feature>
<name>A0ABV7L638_9PROT</name>
<dbReference type="Pfam" id="PF00440">
    <property type="entry name" value="TetR_N"/>
    <property type="match status" value="1"/>
</dbReference>
<proteinExistence type="predicted"/>
<dbReference type="InterPro" id="IPR001647">
    <property type="entry name" value="HTH_TetR"/>
</dbReference>
<sequence>MARTQAENYPEIRKEILRRSAALFAARGYPNATIADLAAANGMSRGLLYHYFASKEAILSEMLHEHLDMMLAELRDAAQDGDSLEARFRGAVARMCVINAGSQDLQVVLLHDLQNLGDEDRAAIVAKQRAILAVIGGLVGDLDAGRTPPAARPAQTMMLIGMINYTYVWYDPAGPVGPEAYAGMVAETFLAGLGR</sequence>
<dbReference type="InterPro" id="IPR036271">
    <property type="entry name" value="Tet_transcr_reg_TetR-rel_C_sf"/>
</dbReference>
<dbReference type="SUPFAM" id="SSF46689">
    <property type="entry name" value="Homeodomain-like"/>
    <property type="match status" value="1"/>
</dbReference>
<organism evidence="6 7">
    <name type="scientific">Marinibaculum pumilum</name>
    <dbReference type="NCBI Taxonomy" id="1766165"/>
    <lineage>
        <taxon>Bacteria</taxon>
        <taxon>Pseudomonadati</taxon>
        <taxon>Pseudomonadota</taxon>
        <taxon>Alphaproteobacteria</taxon>
        <taxon>Rhodospirillales</taxon>
        <taxon>Rhodospirillaceae</taxon>
        <taxon>Marinibaculum</taxon>
    </lineage>
</organism>
<dbReference type="InterPro" id="IPR050109">
    <property type="entry name" value="HTH-type_TetR-like_transc_reg"/>
</dbReference>
<keyword evidence="7" id="KW-1185">Reference proteome</keyword>
<evidence type="ECO:0000259" key="5">
    <source>
        <dbReference type="PROSITE" id="PS50977"/>
    </source>
</evidence>
<gene>
    <name evidence="6" type="ORF">ACFOGJ_20935</name>
</gene>
<dbReference type="InterPro" id="IPR041490">
    <property type="entry name" value="KstR2_TetR_C"/>
</dbReference>
<dbReference type="SUPFAM" id="SSF48498">
    <property type="entry name" value="Tetracyclin repressor-like, C-terminal domain"/>
    <property type="match status" value="1"/>
</dbReference>
<dbReference type="Proteomes" id="UP001595528">
    <property type="component" value="Unassembled WGS sequence"/>
</dbReference>
<evidence type="ECO:0000256" key="4">
    <source>
        <dbReference type="PROSITE-ProRule" id="PRU00335"/>
    </source>
</evidence>
<dbReference type="Gene3D" id="1.10.357.10">
    <property type="entry name" value="Tetracycline Repressor, domain 2"/>
    <property type="match status" value="1"/>
</dbReference>
<comment type="caution">
    <text evidence="6">The sequence shown here is derived from an EMBL/GenBank/DDBJ whole genome shotgun (WGS) entry which is preliminary data.</text>
</comment>
<dbReference type="Pfam" id="PF17932">
    <property type="entry name" value="TetR_C_24"/>
    <property type="match status" value="1"/>
</dbReference>
<protein>
    <submittedName>
        <fullName evidence="6">TetR/AcrR family transcriptional regulator</fullName>
    </submittedName>
</protein>
<keyword evidence="1" id="KW-0805">Transcription regulation</keyword>